<gene>
    <name evidence="6" type="ORF">DD237_006915</name>
    <name evidence="4" type="ORF">DD238_005525</name>
    <name evidence="5" type="ORF">DD238_005530</name>
</gene>
<dbReference type="EMBL" id="QLLG01000067">
    <property type="protein sequence ID" value="RMX68492.1"/>
    <property type="molecule type" value="Genomic_DNA"/>
</dbReference>
<dbReference type="AlphaFoldDB" id="A0A3M6VQB4"/>
<dbReference type="InterPro" id="IPR045851">
    <property type="entry name" value="AMP-bd_C_sf"/>
</dbReference>
<dbReference type="EMBL" id="QKXF01000531">
    <property type="protein sequence ID" value="RQM10816.1"/>
    <property type="molecule type" value="Genomic_DNA"/>
</dbReference>
<evidence type="ECO:0000313" key="6">
    <source>
        <dbReference type="EMBL" id="RQM10816.1"/>
    </source>
</evidence>
<dbReference type="Pfam" id="PF13193">
    <property type="entry name" value="AMP-binding_C"/>
    <property type="match status" value="1"/>
</dbReference>
<reference evidence="7 8" key="1">
    <citation type="submission" date="2018-06" db="EMBL/GenBank/DDBJ databases">
        <title>Comparative genomics of downy mildews reveals potential adaptations to biotrophy.</title>
        <authorList>
            <person name="Fletcher K."/>
            <person name="Klosterman S.J."/>
            <person name="Derevnina L."/>
            <person name="Martin F."/>
            <person name="Koike S."/>
            <person name="Reyes Chin-Wo S."/>
            <person name="Mou B."/>
            <person name="Michelmore R."/>
        </authorList>
    </citation>
    <scope>NUCLEOTIDE SEQUENCE [LARGE SCALE GENOMIC DNA]</scope>
    <source>
        <strain evidence="6 8">R13</strain>
        <strain evidence="4 7">R14</strain>
    </source>
</reference>
<dbReference type="PANTHER" id="PTHR10188">
    <property type="entry name" value="L-ASPARAGINASE"/>
    <property type="match status" value="1"/>
</dbReference>
<feature type="domain" description="AMP-binding enzyme C-terminal" evidence="3">
    <location>
        <begin position="429"/>
        <end position="508"/>
    </location>
</feature>
<dbReference type="Proteomes" id="UP000286097">
    <property type="component" value="Unassembled WGS sequence"/>
</dbReference>
<feature type="active site" description="Nucleophile" evidence="1">
    <location>
        <position position="199"/>
    </location>
</feature>
<dbReference type="InterPro" id="IPR037464">
    <property type="entry name" value="Taspase1"/>
</dbReference>
<dbReference type="OrthoDB" id="77601at2759"/>
<dbReference type="SUPFAM" id="SSF56235">
    <property type="entry name" value="N-terminal nucleophile aminohydrolases (Ntn hydrolases)"/>
    <property type="match status" value="1"/>
</dbReference>
<dbReference type="STRING" id="542832.A0A3M6VQB4"/>
<dbReference type="Gene3D" id="3.30.300.30">
    <property type="match status" value="1"/>
</dbReference>
<evidence type="ECO:0000259" key="3">
    <source>
        <dbReference type="Pfam" id="PF13193"/>
    </source>
</evidence>
<dbReference type="Proteomes" id="UP000282087">
    <property type="component" value="Unassembled WGS sequence"/>
</dbReference>
<dbReference type="VEuPathDB" id="FungiDB:DD237_006915"/>
<evidence type="ECO:0000313" key="4">
    <source>
        <dbReference type="EMBL" id="RMX68492.1"/>
    </source>
</evidence>
<dbReference type="InterPro" id="IPR025110">
    <property type="entry name" value="AMP-bd_C"/>
</dbReference>
<evidence type="ECO:0000313" key="8">
    <source>
        <dbReference type="Proteomes" id="UP000286097"/>
    </source>
</evidence>
<dbReference type="GO" id="GO:0004298">
    <property type="term" value="F:threonine-type endopeptidase activity"/>
    <property type="evidence" value="ECO:0007669"/>
    <property type="project" value="InterPro"/>
</dbReference>
<protein>
    <recommendedName>
        <fullName evidence="3">AMP-binding enzyme C-terminal domain-containing protein</fullName>
    </recommendedName>
</protein>
<accession>A0A3M6VQB4</accession>
<name>A0A3M6VQB4_9STRA</name>
<sequence>MGDWLLAVHSGAGHYGSSNEAAYLSLIRSALERAQQVITHSRSPPTASQVAVYLLQSFEHNSLTNAGRGSNLTEEGRVECEASVICGRTHLVSCCGAVSGVKEPSALALKLLEQAEKTDGSDSSGIFAFGRQPPLVVAGEHARQLAQDFGLETANKDAEKSRKYQVTMKAQEHWDKWHRRFQEAIKTKTKEEEEEQLDTVGAVCMDPMGNVAAALSSGGVAYKVPGRIGLAGCPRMGCDAANAVVHVTHKRKRNRSEQRKVRNAFAVACTGRGEHFIRSNFVSALCRRLSKSTDLEREFRKVFVDSSHGNGGVGIEGGVLALVCTPLENKDGKTSRSVQLGAAFTTPCMGVGYLQCHANATSEVQVQLLRQPVIRQSPPGRGNKKLAIHFVGVGDIKQYNNELKRFRFRGRASADILKTAGYKVSALDVERVLLAHPQVLECVVIGLPDETWGQIVAAIIRLGIEGEKITPEALSPPLVEFVKEHLASYRVPRKYFFVHEIPKNAMGKVNKKALAKAYSEKA</sequence>
<dbReference type="InterPro" id="IPR000246">
    <property type="entry name" value="Peptidase_T2"/>
</dbReference>
<feature type="site" description="Cleavage; by autolysis" evidence="2">
    <location>
        <begin position="198"/>
        <end position="199"/>
    </location>
</feature>
<dbReference type="CDD" id="cd04514">
    <property type="entry name" value="Taspase1_like"/>
    <property type="match status" value="1"/>
</dbReference>
<comment type="caution">
    <text evidence="4">The sequence shown here is derived from an EMBL/GenBank/DDBJ whole genome shotgun (WGS) entry which is preliminary data.</text>
</comment>
<evidence type="ECO:0000313" key="7">
    <source>
        <dbReference type="Proteomes" id="UP000282087"/>
    </source>
</evidence>
<dbReference type="GO" id="GO:0005737">
    <property type="term" value="C:cytoplasm"/>
    <property type="evidence" value="ECO:0007669"/>
    <property type="project" value="TreeGrafter"/>
</dbReference>
<evidence type="ECO:0000256" key="1">
    <source>
        <dbReference type="PIRSR" id="PIRSR600246-1"/>
    </source>
</evidence>
<dbReference type="GO" id="GO:0051604">
    <property type="term" value="P:protein maturation"/>
    <property type="evidence" value="ECO:0007669"/>
    <property type="project" value="TreeGrafter"/>
</dbReference>
<dbReference type="SUPFAM" id="SSF56801">
    <property type="entry name" value="Acetyl-CoA synthetase-like"/>
    <property type="match status" value="1"/>
</dbReference>
<proteinExistence type="predicted"/>
<organism evidence="4 7">
    <name type="scientific">Peronospora effusa</name>
    <dbReference type="NCBI Taxonomy" id="542832"/>
    <lineage>
        <taxon>Eukaryota</taxon>
        <taxon>Sar</taxon>
        <taxon>Stramenopiles</taxon>
        <taxon>Oomycota</taxon>
        <taxon>Peronosporomycetes</taxon>
        <taxon>Peronosporales</taxon>
        <taxon>Peronosporaceae</taxon>
        <taxon>Peronospora</taxon>
    </lineage>
</organism>
<evidence type="ECO:0000313" key="5">
    <source>
        <dbReference type="EMBL" id="RMX68504.1"/>
    </source>
</evidence>
<dbReference type="PANTHER" id="PTHR10188:SF8">
    <property type="entry name" value="THREONINE ASPARTASE 1"/>
    <property type="match status" value="1"/>
</dbReference>
<dbReference type="EMBL" id="QLLG01000067">
    <property type="protein sequence ID" value="RMX68504.1"/>
    <property type="molecule type" value="Genomic_DNA"/>
</dbReference>
<dbReference type="InterPro" id="IPR029055">
    <property type="entry name" value="Ntn_hydrolases_N"/>
</dbReference>
<dbReference type="Pfam" id="PF01112">
    <property type="entry name" value="Asparaginase_2"/>
    <property type="match status" value="1"/>
</dbReference>
<evidence type="ECO:0000256" key="2">
    <source>
        <dbReference type="PIRSR" id="PIRSR600246-3"/>
    </source>
</evidence>
<dbReference type="Gene3D" id="3.60.20.30">
    <property type="entry name" value="(Glycosyl)asparaginase"/>
    <property type="match status" value="1"/>
</dbReference>
<keyword evidence="7" id="KW-1185">Reference proteome</keyword>